<evidence type="ECO:0000313" key="2">
    <source>
        <dbReference type="Proteomes" id="UP000240259"/>
    </source>
</evidence>
<sequence length="178" mass="19341">MSGTTDIGCACGRTRFEVQGGPILVSECLCNSCRAAADRLATLPGARNILKSYGATPCAEYRKDRIRILSGAEHLHEFRLSADAGSRRVVATCCNTPVFLELKGAHWLSVYLHLWPEAARPKAEMRTMTGDLADASNLPKDIPNLKSHTVSFYAKLLAAWLAMGLRNPKIEVAGKIDA</sequence>
<name>A0A2T4IMB4_9HYPH</name>
<dbReference type="SUPFAM" id="SSF51316">
    <property type="entry name" value="Mss4-like"/>
    <property type="match status" value="1"/>
</dbReference>
<dbReference type="Gene3D" id="3.90.1590.10">
    <property type="entry name" value="glutathione-dependent formaldehyde- activating enzyme (gfa)"/>
    <property type="match status" value="1"/>
</dbReference>
<dbReference type="Pfam" id="PF19648">
    <property type="entry name" value="DUF6151"/>
    <property type="match status" value="1"/>
</dbReference>
<dbReference type="RefSeq" id="WP_107652510.1">
    <property type="nucleotide sequence ID" value="NZ_PZJX01000057.1"/>
</dbReference>
<evidence type="ECO:0000313" key="1">
    <source>
        <dbReference type="EMBL" id="PTE06791.1"/>
    </source>
</evidence>
<gene>
    <name evidence="1" type="ORF">C9427_29275</name>
</gene>
<proteinExistence type="predicted"/>
<accession>A0A2T4IMB4</accession>
<dbReference type="EMBL" id="PZJX01000057">
    <property type="protein sequence ID" value="PTE06791.1"/>
    <property type="molecule type" value="Genomic_DNA"/>
</dbReference>
<organism evidence="1 2">
    <name type="scientific">Mesorhizobium helmanticense</name>
    <dbReference type="NCBI Taxonomy" id="1776423"/>
    <lineage>
        <taxon>Bacteria</taxon>
        <taxon>Pseudomonadati</taxon>
        <taxon>Pseudomonadota</taxon>
        <taxon>Alphaproteobacteria</taxon>
        <taxon>Hyphomicrobiales</taxon>
        <taxon>Phyllobacteriaceae</taxon>
        <taxon>Mesorhizobium</taxon>
    </lineage>
</organism>
<protein>
    <recommendedName>
        <fullName evidence="3">CENP-V/GFA domain-containing protein</fullName>
    </recommendedName>
</protein>
<dbReference type="AlphaFoldDB" id="A0A2T4IMB4"/>
<dbReference type="Proteomes" id="UP000240259">
    <property type="component" value="Unassembled WGS sequence"/>
</dbReference>
<dbReference type="InterPro" id="IPR011057">
    <property type="entry name" value="Mss4-like_sf"/>
</dbReference>
<keyword evidence="2" id="KW-1185">Reference proteome</keyword>
<comment type="caution">
    <text evidence="1">The sequence shown here is derived from an EMBL/GenBank/DDBJ whole genome shotgun (WGS) entry which is preliminary data.</text>
</comment>
<dbReference type="OrthoDB" id="7268727at2"/>
<evidence type="ECO:0008006" key="3">
    <source>
        <dbReference type="Google" id="ProtNLM"/>
    </source>
</evidence>
<reference evidence="1 2" key="1">
    <citation type="submission" date="2018-03" db="EMBL/GenBank/DDBJ databases">
        <title>Genome sequence of the symbiotic type strain Mesorhizobium helmanticense CSLC115NT isolated from Lotus corniculatus nodules.</title>
        <authorList>
            <person name="Sannazzaro A.I."/>
            <person name="Torres Tejerizo G.A."/>
            <person name="Dip D."/>
            <person name="Caballero M."/>
            <person name="Pistorio M."/>
            <person name="Estrella M.J."/>
        </authorList>
    </citation>
    <scope>NUCLEOTIDE SEQUENCE [LARGE SCALE GENOMIC DNA]</scope>
    <source>
        <strain evidence="1 2">CSLC115N</strain>
    </source>
</reference>
<dbReference type="InterPro" id="IPR046149">
    <property type="entry name" value="DUF6151"/>
</dbReference>